<dbReference type="SUPFAM" id="SSF48208">
    <property type="entry name" value="Six-hairpin glycosidases"/>
    <property type="match status" value="1"/>
</dbReference>
<comment type="similarity">
    <text evidence="1">Belongs to the glycosyl hydrolase 65 family.</text>
</comment>
<dbReference type="InterPro" id="IPR011013">
    <property type="entry name" value="Gal_mutarotase_sf_dom"/>
</dbReference>
<dbReference type="InterPro" id="IPR008928">
    <property type="entry name" value="6-hairpin_glycosidase_sf"/>
</dbReference>
<keyword evidence="8" id="KW-0378">Hydrolase</keyword>
<evidence type="ECO:0000256" key="1">
    <source>
        <dbReference type="ARBA" id="ARBA00006768"/>
    </source>
</evidence>
<organism evidence="8 9">
    <name type="scientific">Allocoleopsis franciscana PCC 7113</name>
    <dbReference type="NCBI Taxonomy" id="1173027"/>
    <lineage>
        <taxon>Bacteria</taxon>
        <taxon>Bacillati</taxon>
        <taxon>Cyanobacteriota</taxon>
        <taxon>Cyanophyceae</taxon>
        <taxon>Coleofasciculales</taxon>
        <taxon>Coleofasciculaceae</taxon>
        <taxon>Allocoleopsis</taxon>
        <taxon>Allocoleopsis franciscana</taxon>
    </lineage>
</organism>
<dbReference type="PANTHER" id="PTHR11051:SF8">
    <property type="entry name" value="PROTEIN-GLUCOSYLGALACTOSYLHYDROXYLYSINE GLUCOSIDASE"/>
    <property type="match status" value="1"/>
</dbReference>
<keyword evidence="2" id="KW-0328">Glycosyltransferase</keyword>
<protein>
    <submittedName>
        <fullName evidence="8">Trehalose/maltose hydrolase or phosphorylase</fullName>
    </submittedName>
</protein>
<gene>
    <name evidence="8" type="ORF">Mic7113_4650</name>
</gene>
<dbReference type="GO" id="GO:0005975">
    <property type="term" value="P:carbohydrate metabolic process"/>
    <property type="evidence" value="ECO:0007669"/>
    <property type="project" value="InterPro"/>
</dbReference>
<feature type="domain" description="Glycoside hydrolase family 65 N-terminal" evidence="7">
    <location>
        <begin position="21"/>
        <end position="275"/>
    </location>
</feature>
<dbReference type="InterPro" id="IPR037018">
    <property type="entry name" value="GH65_N"/>
</dbReference>
<dbReference type="KEGG" id="mic:Mic7113_4650"/>
<dbReference type="HOGENOM" id="CLU_006285_1_1_3"/>
<accession>K9WKL9</accession>
<dbReference type="Gene3D" id="1.50.10.10">
    <property type="match status" value="1"/>
</dbReference>
<evidence type="ECO:0000256" key="5">
    <source>
        <dbReference type="PIRSR" id="PIRSR036289-51"/>
    </source>
</evidence>
<dbReference type="AlphaFoldDB" id="K9WKL9"/>
<name>K9WKL9_9CYAN</name>
<dbReference type="PIRSF" id="PIRSF036289">
    <property type="entry name" value="Glycosyl_hydrolase_malt_phosph"/>
    <property type="match status" value="1"/>
</dbReference>
<sequence>MPMFSDYDSADSEHTWVMAFDGYDPQDEGHREGLFAVGNGYFVTRAAAIEATADEIHYPGTYRAGLYNRLVSQVNGETVENESLVNLPNWLALTFRIDGGDWFSIDQVEILSYQQSLHLRSGVLRREIQFRDRDGRQTKLHEHRFVSMAQPHLAGLHLELIAENWSGELEIRSAIDGRVINNNVKRYEPYNKQHLEPIATGTLEPAGIWLNTRTSQSRVELGLAARTQVLVDGAAVESTRTIEQEKAQIGECIRVHVNRGAVIAIEKIAALYTSRDPAIACCIEASQEVVLTAPSFTDLLNASKHAWERLWMRCDLEFEPVEYLRIARLHIFHILQTFSPHTADLDAGLPARGWHGEGYRGHIFWDEVFVLPFLIYRFPAIAREILLYRYRRLNAARALAHQQGYRGAMYPWRSASTGGEETPRFQFNLLSGHWTPDHTQLQRHISAIVAHTVWEYYIITNDIMFLCDYGAELLIEVARFWVSFATYHPEFERYEILGVMGPDEYHTGYPNATTSGINNNSYTNLMAVWTLCRAQEVLDLLPASRRRELYHWLKLSQEEIDYWDTVSRKMRVVFDENGSLSQYEGFDRLQELDWQQFDHERINWVLEAKGDDVNRYQVAKQADLAMLFFLFSKAEIEALLQRLGYTFDLNQMQQTLAYHLQRTSHESSLSRFVYAGALSQLELEKSWQLFTQSLITDVSGASSDEVKSGIHLGAMAGTLYVLQHHYLGLKVNRGRIYLNPSFPTSINHLRVSLQLQSNDFQIEKIGDRLNVAAASTNQSSVSIIYHGEMVDLQPGISLSFALNNV</sequence>
<dbReference type="Gene3D" id="2.70.98.40">
    <property type="entry name" value="Glycoside hydrolase, family 65, N-terminal domain"/>
    <property type="match status" value="1"/>
</dbReference>
<dbReference type="PANTHER" id="PTHR11051">
    <property type="entry name" value="GLYCOSYL HYDROLASE-RELATED"/>
    <property type="match status" value="1"/>
</dbReference>
<keyword evidence="9" id="KW-1185">Reference proteome</keyword>
<dbReference type="eggNOG" id="COG1554">
    <property type="taxonomic scope" value="Bacteria"/>
</dbReference>
<dbReference type="SUPFAM" id="SSF74650">
    <property type="entry name" value="Galactose mutarotase-like"/>
    <property type="match status" value="1"/>
</dbReference>
<dbReference type="InterPro" id="IPR005195">
    <property type="entry name" value="Glyco_hydro_65_M"/>
</dbReference>
<feature type="binding site" evidence="5">
    <location>
        <begin position="365"/>
        <end position="366"/>
    </location>
    <ligand>
        <name>substrate</name>
    </ligand>
</feature>
<dbReference type="GO" id="GO:0004553">
    <property type="term" value="F:hydrolase activity, hydrolyzing O-glycosyl compounds"/>
    <property type="evidence" value="ECO:0007669"/>
    <property type="project" value="TreeGrafter"/>
</dbReference>
<dbReference type="PATRIC" id="fig|1173027.3.peg.5146"/>
<dbReference type="Pfam" id="PF03636">
    <property type="entry name" value="Glyco_hydro_65N"/>
    <property type="match status" value="1"/>
</dbReference>
<dbReference type="STRING" id="1173027.Mic7113_4650"/>
<dbReference type="EMBL" id="CP003630">
    <property type="protein sequence ID" value="AFZ20324.1"/>
    <property type="molecule type" value="Genomic_DNA"/>
</dbReference>
<dbReference type="Gene3D" id="2.60.420.10">
    <property type="entry name" value="Maltose phosphorylase, domain 3"/>
    <property type="match status" value="1"/>
</dbReference>
<feature type="active site" description="Proton donor" evidence="4">
    <location>
        <position position="504"/>
    </location>
</feature>
<evidence type="ECO:0000259" key="7">
    <source>
        <dbReference type="Pfam" id="PF03636"/>
    </source>
</evidence>
<evidence type="ECO:0000313" key="9">
    <source>
        <dbReference type="Proteomes" id="UP000010471"/>
    </source>
</evidence>
<evidence type="ECO:0000259" key="6">
    <source>
        <dbReference type="Pfam" id="PF03632"/>
    </source>
</evidence>
<dbReference type="InterPro" id="IPR012341">
    <property type="entry name" value="6hp_glycosidase-like_sf"/>
</dbReference>
<evidence type="ECO:0000256" key="3">
    <source>
        <dbReference type="ARBA" id="ARBA00022679"/>
    </source>
</evidence>
<dbReference type="InterPro" id="IPR005196">
    <property type="entry name" value="Glyco_hydro_65_N"/>
</dbReference>
<dbReference type="GO" id="GO:0030246">
    <property type="term" value="F:carbohydrate binding"/>
    <property type="evidence" value="ECO:0007669"/>
    <property type="project" value="InterPro"/>
</dbReference>
<dbReference type="Pfam" id="PF03632">
    <property type="entry name" value="Glyco_hydro_65m"/>
    <property type="match status" value="1"/>
</dbReference>
<evidence type="ECO:0000256" key="2">
    <source>
        <dbReference type="ARBA" id="ARBA00022676"/>
    </source>
</evidence>
<keyword evidence="3" id="KW-0808">Transferase</keyword>
<evidence type="ECO:0000256" key="4">
    <source>
        <dbReference type="PIRSR" id="PIRSR036289-50"/>
    </source>
</evidence>
<reference evidence="8 9" key="1">
    <citation type="submission" date="2012-06" db="EMBL/GenBank/DDBJ databases">
        <title>Finished chromosome of genome of Microcoleus sp. PCC 7113.</title>
        <authorList>
            <consortium name="US DOE Joint Genome Institute"/>
            <person name="Gugger M."/>
            <person name="Coursin T."/>
            <person name="Rippka R."/>
            <person name="Tandeau De Marsac N."/>
            <person name="Huntemann M."/>
            <person name="Wei C.-L."/>
            <person name="Han J."/>
            <person name="Detter J.C."/>
            <person name="Han C."/>
            <person name="Tapia R."/>
            <person name="Chen A."/>
            <person name="Kyrpides N."/>
            <person name="Mavromatis K."/>
            <person name="Markowitz V."/>
            <person name="Szeto E."/>
            <person name="Ivanova N."/>
            <person name="Pagani I."/>
            <person name="Pati A."/>
            <person name="Goodwin L."/>
            <person name="Nordberg H.P."/>
            <person name="Cantor M.N."/>
            <person name="Hua S.X."/>
            <person name="Woyke T."/>
            <person name="Kerfeld C.A."/>
        </authorList>
    </citation>
    <scope>NUCLEOTIDE SEQUENCE [LARGE SCALE GENOMIC DNA]</scope>
    <source>
        <strain evidence="8 9">PCC 7113</strain>
    </source>
</reference>
<proteinExistence type="inferred from homology"/>
<dbReference type="Proteomes" id="UP000010471">
    <property type="component" value="Chromosome"/>
</dbReference>
<dbReference type="GO" id="GO:0016757">
    <property type="term" value="F:glycosyltransferase activity"/>
    <property type="evidence" value="ECO:0007669"/>
    <property type="project" value="UniProtKB-KW"/>
</dbReference>
<feature type="domain" description="Glycoside hydrolase family 65 central catalytic" evidence="6">
    <location>
        <begin position="328"/>
        <end position="719"/>
    </location>
</feature>
<dbReference type="RefSeq" id="WP_015184459.1">
    <property type="nucleotide sequence ID" value="NC_019738.1"/>
</dbReference>
<evidence type="ECO:0000313" key="8">
    <source>
        <dbReference type="EMBL" id="AFZ20324.1"/>
    </source>
</evidence>
<dbReference type="InterPro" id="IPR017045">
    <property type="entry name" value="Malt_Pase/Glycosyl_Hdrlase"/>
</dbReference>
<feature type="binding site" evidence="5">
    <location>
        <begin position="620"/>
        <end position="621"/>
    </location>
    <ligand>
        <name>substrate</name>
    </ligand>
</feature>